<dbReference type="AlphaFoldDB" id="A0A8S4SKB7"/>
<sequence length="131" mass="14728">MSTGHLHKHVYVCACECVQIIVLNIVKDLNLLLLPYQIPNVDPEVRKLAVSTPVPWRARKARSQLLSLTYDNIKAYEPELKQPLINHQWSKAHSISGAEGCSTSLVKVRPGGRLRPLLVTTILTKMCHLEI</sequence>
<protein>
    <submittedName>
        <fullName evidence="1">Jg11890 protein</fullName>
    </submittedName>
</protein>
<name>A0A8S4SKB7_9NEOP</name>
<evidence type="ECO:0000313" key="2">
    <source>
        <dbReference type="Proteomes" id="UP000838756"/>
    </source>
</evidence>
<gene>
    <name evidence="1" type="primary">jg11890</name>
    <name evidence="1" type="ORF">PAEG_LOCUS26117</name>
</gene>
<evidence type="ECO:0000313" key="1">
    <source>
        <dbReference type="EMBL" id="CAH2267604.1"/>
    </source>
</evidence>
<proteinExistence type="predicted"/>
<comment type="caution">
    <text evidence="1">The sequence shown here is derived from an EMBL/GenBank/DDBJ whole genome shotgun (WGS) entry which is preliminary data.</text>
</comment>
<dbReference type="EMBL" id="CAKXAJ010026368">
    <property type="protein sequence ID" value="CAH2267604.1"/>
    <property type="molecule type" value="Genomic_DNA"/>
</dbReference>
<reference evidence="1" key="1">
    <citation type="submission" date="2022-03" db="EMBL/GenBank/DDBJ databases">
        <authorList>
            <person name="Lindestad O."/>
        </authorList>
    </citation>
    <scope>NUCLEOTIDE SEQUENCE</scope>
</reference>
<dbReference type="Proteomes" id="UP000838756">
    <property type="component" value="Unassembled WGS sequence"/>
</dbReference>
<accession>A0A8S4SKB7</accession>
<organism evidence="1 2">
    <name type="scientific">Pararge aegeria aegeria</name>
    <dbReference type="NCBI Taxonomy" id="348720"/>
    <lineage>
        <taxon>Eukaryota</taxon>
        <taxon>Metazoa</taxon>
        <taxon>Ecdysozoa</taxon>
        <taxon>Arthropoda</taxon>
        <taxon>Hexapoda</taxon>
        <taxon>Insecta</taxon>
        <taxon>Pterygota</taxon>
        <taxon>Neoptera</taxon>
        <taxon>Endopterygota</taxon>
        <taxon>Lepidoptera</taxon>
        <taxon>Glossata</taxon>
        <taxon>Ditrysia</taxon>
        <taxon>Papilionoidea</taxon>
        <taxon>Nymphalidae</taxon>
        <taxon>Satyrinae</taxon>
        <taxon>Satyrini</taxon>
        <taxon>Parargina</taxon>
        <taxon>Pararge</taxon>
    </lineage>
</organism>
<keyword evidence="2" id="KW-1185">Reference proteome</keyword>